<dbReference type="Gene3D" id="3.30.428.10">
    <property type="entry name" value="HIT-like"/>
    <property type="match status" value="1"/>
</dbReference>
<reference evidence="3" key="1">
    <citation type="submission" date="2016-03" db="EMBL/GenBank/DDBJ databases">
        <authorList>
            <person name="Devillers H."/>
        </authorList>
    </citation>
    <scope>NUCLEOTIDE SEQUENCE [LARGE SCALE GENOMIC DNA]</scope>
</reference>
<dbReference type="STRING" id="1266660.A0A1G4IZG1"/>
<feature type="domain" description="Aprataxin C2HE/C2H2/C2HC zinc finger" evidence="1">
    <location>
        <begin position="150"/>
        <end position="206"/>
    </location>
</feature>
<dbReference type="GO" id="GO:0008270">
    <property type="term" value="F:zinc ion binding"/>
    <property type="evidence" value="ECO:0007669"/>
    <property type="project" value="EnsemblFungi"/>
</dbReference>
<dbReference type="GO" id="GO:1905108">
    <property type="term" value="F:guanosine binding"/>
    <property type="evidence" value="ECO:0007669"/>
    <property type="project" value="EnsemblFungi"/>
</dbReference>
<dbReference type="GO" id="GO:0000012">
    <property type="term" value="P:single strand break repair"/>
    <property type="evidence" value="ECO:0007669"/>
    <property type="project" value="TreeGrafter"/>
</dbReference>
<sequence>MSFRDALNVYVEKPETRAEDVIFYDSHVSIVKDRYAKSECHLLVIPRNQKLSITKAWALKTEEKEKLQPYIDRALNHLFKTFTRKHAWKAAALKPFETNAQFLNFDFFVNTFTQVGVHSVPSMNNLHIHVMTLDFHSQRLKNKKHYNSFNTEFFKNWEQLPIDTVDTRHMEDAVIKKSELKCVYCQENFKNRFSQLKLHLDQEFRKRFD</sequence>
<dbReference type="Pfam" id="PF11969">
    <property type="entry name" value="DcpS_C"/>
    <property type="match status" value="1"/>
</dbReference>
<protein>
    <submittedName>
        <fullName evidence="2">LADA_0C06172g1_1</fullName>
    </submittedName>
</protein>
<dbReference type="GO" id="GO:0033699">
    <property type="term" value="F:DNA 5'-adenosine monophosphate hydrolase activity"/>
    <property type="evidence" value="ECO:0007669"/>
    <property type="project" value="EnsemblFungi"/>
</dbReference>
<dbReference type="GO" id="GO:0030983">
    <property type="term" value="F:mismatched DNA binding"/>
    <property type="evidence" value="ECO:0007669"/>
    <property type="project" value="EnsemblFungi"/>
</dbReference>
<dbReference type="GO" id="GO:0005634">
    <property type="term" value="C:nucleus"/>
    <property type="evidence" value="ECO:0007669"/>
    <property type="project" value="TreeGrafter"/>
</dbReference>
<dbReference type="Pfam" id="PF16278">
    <property type="entry name" value="zf-C2HE"/>
    <property type="match status" value="1"/>
</dbReference>
<dbReference type="InterPro" id="IPR032566">
    <property type="entry name" value="Znf-C2HE"/>
</dbReference>
<name>A0A1G4IZG1_9SACH</name>
<dbReference type="GO" id="GO:1990165">
    <property type="term" value="F:single-strand break-containing DNA binding"/>
    <property type="evidence" value="ECO:0007669"/>
    <property type="project" value="EnsemblFungi"/>
</dbReference>
<dbReference type="PANTHER" id="PTHR12486">
    <property type="entry name" value="APRATAXIN-RELATED"/>
    <property type="match status" value="1"/>
</dbReference>
<dbReference type="EMBL" id="LT598459">
    <property type="protein sequence ID" value="SCU82544.1"/>
    <property type="molecule type" value="Genomic_DNA"/>
</dbReference>
<accession>A0A1G4IZG1</accession>
<dbReference type="PANTHER" id="PTHR12486:SF4">
    <property type="entry name" value="APRATAXIN"/>
    <property type="match status" value="1"/>
</dbReference>
<evidence type="ECO:0000313" key="3">
    <source>
        <dbReference type="Proteomes" id="UP000190274"/>
    </source>
</evidence>
<dbReference type="GO" id="GO:0003725">
    <property type="term" value="F:double-stranded RNA binding"/>
    <property type="evidence" value="ECO:0007669"/>
    <property type="project" value="TreeGrafter"/>
</dbReference>
<dbReference type="SUPFAM" id="SSF54197">
    <property type="entry name" value="HIT-like"/>
    <property type="match status" value="1"/>
</dbReference>
<organism evidence="2 3">
    <name type="scientific">Lachancea dasiensis</name>
    <dbReference type="NCBI Taxonomy" id="1072105"/>
    <lineage>
        <taxon>Eukaryota</taxon>
        <taxon>Fungi</taxon>
        <taxon>Dikarya</taxon>
        <taxon>Ascomycota</taxon>
        <taxon>Saccharomycotina</taxon>
        <taxon>Saccharomycetes</taxon>
        <taxon>Saccharomycetales</taxon>
        <taxon>Saccharomycetaceae</taxon>
        <taxon>Lachancea</taxon>
    </lineage>
</organism>
<gene>
    <name evidence="2" type="ORF">LADA_0C06172G</name>
</gene>
<dbReference type="InterPro" id="IPR036265">
    <property type="entry name" value="HIT-like_sf"/>
</dbReference>
<dbReference type="AlphaFoldDB" id="A0A1G4IZG1"/>
<keyword evidence="3" id="KW-1185">Reference proteome</keyword>
<dbReference type="GO" id="GO:0019002">
    <property type="term" value="F:GMP binding"/>
    <property type="evidence" value="ECO:0007669"/>
    <property type="project" value="EnsemblFungi"/>
</dbReference>
<proteinExistence type="predicted"/>
<dbReference type="OrthoDB" id="3512845at2759"/>
<dbReference type="GO" id="GO:0120108">
    <property type="term" value="F:DNA-3'-diphospho-5'-guanosine diphosphatase activity"/>
    <property type="evidence" value="ECO:0007669"/>
    <property type="project" value="EnsemblFungi"/>
</dbReference>
<evidence type="ECO:0000313" key="2">
    <source>
        <dbReference type="EMBL" id="SCU82544.1"/>
    </source>
</evidence>
<dbReference type="GO" id="GO:0003697">
    <property type="term" value="F:single-stranded DNA binding"/>
    <property type="evidence" value="ECO:0007669"/>
    <property type="project" value="EnsemblFungi"/>
</dbReference>
<dbReference type="GO" id="GO:0006298">
    <property type="term" value="P:mismatch repair"/>
    <property type="evidence" value="ECO:0007669"/>
    <property type="project" value="EnsemblFungi"/>
</dbReference>
<evidence type="ECO:0000259" key="1">
    <source>
        <dbReference type="Pfam" id="PF16278"/>
    </source>
</evidence>
<dbReference type="Proteomes" id="UP000190274">
    <property type="component" value="Chromosome C"/>
</dbReference>